<dbReference type="Proteomes" id="UP000075885">
    <property type="component" value="Unassembled WGS sequence"/>
</dbReference>
<feature type="disulfide bond" evidence="1">
    <location>
        <begin position="344"/>
        <end position="353"/>
    </location>
</feature>
<dbReference type="AlphaFoldDB" id="A0A182PUY1"/>
<name>A0A182PUY1_9DIPT</name>
<feature type="region of interest" description="Disordered" evidence="2">
    <location>
        <begin position="42"/>
        <end position="128"/>
    </location>
</feature>
<comment type="caution">
    <text evidence="1">Lacks conserved residue(s) required for the propagation of feature annotation.</text>
</comment>
<evidence type="ECO:0000313" key="5">
    <source>
        <dbReference type="Proteomes" id="UP000075885"/>
    </source>
</evidence>
<feature type="domain" description="EGF-like" evidence="3">
    <location>
        <begin position="315"/>
        <end position="354"/>
    </location>
</feature>
<feature type="compositionally biased region" description="Polar residues" evidence="2">
    <location>
        <begin position="146"/>
        <end position="156"/>
    </location>
</feature>
<dbReference type="PROSITE" id="PS50026">
    <property type="entry name" value="EGF_3"/>
    <property type="match status" value="1"/>
</dbReference>
<proteinExistence type="predicted"/>
<evidence type="ECO:0000313" key="4">
    <source>
        <dbReference type="EnsemblMetazoa" id="AEPI010768-PA"/>
    </source>
</evidence>
<keyword evidence="1" id="KW-0245">EGF-like domain</keyword>
<dbReference type="STRING" id="199890.A0A182PUY1"/>
<dbReference type="InterPro" id="IPR050372">
    <property type="entry name" value="Neurexin-related_CASP"/>
</dbReference>
<dbReference type="EnsemblMetazoa" id="AEPI010768-RA">
    <property type="protein sequence ID" value="AEPI010768-PA"/>
    <property type="gene ID" value="AEPI010768"/>
</dbReference>
<feature type="region of interest" description="Disordered" evidence="2">
    <location>
        <begin position="140"/>
        <end position="194"/>
    </location>
</feature>
<reference evidence="5" key="1">
    <citation type="submission" date="2013-03" db="EMBL/GenBank/DDBJ databases">
        <title>The Genome Sequence of Anopheles epiroticus epiroticus2.</title>
        <authorList>
            <consortium name="The Broad Institute Genomics Platform"/>
            <person name="Neafsey D.E."/>
            <person name="Howell P."/>
            <person name="Walker B."/>
            <person name="Young S.K."/>
            <person name="Zeng Q."/>
            <person name="Gargeya S."/>
            <person name="Fitzgerald M."/>
            <person name="Haas B."/>
            <person name="Abouelleil A."/>
            <person name="Allen A.W."/>
            <person name="Alvarado L."/>
            <person name="Arachchi H.M."/>
            <person name="Berlin A.M."/>
            <person name="Chapman S.B."/>
            <person name="Gainer-Dewar J."/>
            <person name="Goldberg J."/>
            <person name="Griggs A."/>
            <person name="Gujja S."/>
            <person name="Hansen M."/>
            <person name="Howarth C."/>
            <person name="Imamovic A."/>
            <person name="Ireland A."/>
            <person name="Larimer J."/>
            <person name="McCowan C."/>
            <person name="Murphy C."/>
            <person name="Pearson M."/>
            <person name="Poon T.W."/>
            <person name="Priest M."/>
            <person name="Roberts A."/>
            <person name="Saif S."/>
            <person name="Shea T."/>
            <person name="Sisk P."/>
            <person name="Sykes S."/>
            <person name="Wortman J."/>
            <person name="Nusbaum C."/>
            <person name="Birren B."/>
        </authorList>
    </citation>
    <scope>NUCLEOTIDE SEQUENCE [LARGE SCALE GENOMIC DNA]</scope>
    <source>
        <strain evidence="5">Epiroticus2</strain>
    </source>
</reference>
<dbReference type="GO" id="GO:0016020">
    <property type="term" value="C:membrane"/>
    <property type="evidence" value="ECO:0007669"/>
    <property type="project" value="UniProtKB-SubCell"/>
</dbReference>
<dbReference type="PROSITE" id="PS00022">
    <property type="entry name" value="EGF_1"/>
    <property type="match status" value="1"/>
</dbReference>
<organism evidence="4 5">
    <name type="scientific">Anopheles epiroticus</name>
    <dbReference type="NCBI Taxonomy" id="199890"/>
    <lineage>
        <taxon>Eukaryota</taxon>
        <taxon>Metazoa</taxon>
        <taxon>Ecdysozoa</taxon>
        <taxon>Arthropoda</taxon>
        <taxon>Hexapoda</taxon>
        <taxon>Insecta</taxon>
        <taxon>Pterygota</taxon>
        <taxon>Neoptera</taxon>
        <taxon>Endopterygota</taxon>
        <taxon>Diptera</taxon>
        <taxon>Nematocera</taxon>
        <taxon>Culicoidea</taxon>
        <taxon>Culicidae</taxon>
        <taxon>Anophelinae</taxon>
        <taxon>Anopheles</taxon>
    </lineage>
</organism>
<keyword evidence="5" id="KW-1185">Reference proteome</keyword>
<evidence type="ECO:0000256" key="1">
    <source>
        <dbReference type="PROSITE-ProRule" id="PRU00076"/>
    </source>
</evidence>
<dbReference type="InterPro" id="IPR000742">
    <property type="entry name" value="EGF"/>
</dbReference>
<reference evidence="4" key="2">
    <citation type="submission" date="2020-05" db="UniProtKB">
        <authorList>
            <consortium name="EnsemblMetazoa"/>
        </authorList>
    </citation>
    <scope>IDENTIFICATION</scope>
    <source>
        <strain evidence="4">Epiroticus2</strain>
    </source>
</reference>
<evidence type="ECO:0000259" key="3">
    <source>
        <dbReference type="PROSITE" id="PS50026"/>
    </source>
</evidence>
<dbReference type="PANTHER" id="PTHR15036">
    <property type="entry name" value="PIKACHURIN-LIKE PROTEIN"/>
    <property type="match status" value="1"/>
</dbReference>
<protein>
    <submittedName>
        <fullName evidence="4">EGF-like domain-containing protein</fullName>
    </submittedName>
</protein>
<accession>A0A182PUY1</accession>
<feature type="disulfide bond" evidence="1">
    <location>
        <begin position="319"/>
        <end position="329"/>
    </location>
</feature>
<dbReference type="SUPFAM" id="SSF57196">
    <property type="entry name" value="EGF/Laminin"/>
    <property type="match status" value="1"/>
</dbReference>
<keyword evidence="1" id="KW-1015">Disulfide bond</keyword>
<sequence>MKINSTSSDDNASNGEVDVLYQRGASFSAKLDISDLHISMKSFDDDDAQEDTGGQEAPKAPPSGTAPSKYHPPSNGNSIIASDELARRKANRNWKLEPVGKPSANAHGGVAGRGRSSSRREKSIQNDGLPALVTAYGDGMRHEQQQKQLPKTSATGSDRRKFNATSAGRKGSGAGADDGTGSSSSRNVPPASDMEISGISLHSTLSGGEPARWQRAGVPEMEASSASAALLAVDEDDDDDDASEIRALPLMAGSQEDEGMQQPQREGKLPPEAMGRSSVESPQEPIMHGVNGDGLTMSAVARDNATQPAAGGTTISQPCTLDCGSEGTCYVSAEGSSTLMRCLCAFGKTGQRCEEVNHAHLVAARKEPATSRRKGRPH</sequence>
<dbReference type="PANTHER" id="PTHR15036:SF85">
    <property type="entry name" value="SP2353, ISOFORM A"/>
    <property type="match status" value="1"/>
</dbReference>
<evidence type="ECO:0000256" key="2">
    <source>
        <dbReference type="SAM" id="MobiDB-lite"/>
    </source>
</evidence>
<feature type="region of interest" description="Disordered" evidence="2">
    <location>
        <begin position="250"/>
        <end position="284"/>
    </location>
</feature>
<dbReference type="VEuPathDB" id="VectorBase:AEPI010768"/>